<evidence type="ECO:0000313" key="2">
    <source>
        <dbReference type="Proteomes" id="UP000813461"/>
    </source>
</evidence>
<evidence type="ECO:0000313" key="1">
    <source>
        <dbReference type="EMBL" id="KAH7075141.1"/>
    </source>
</evidence>
<comment type="caution">
    <text evidence="1">The sequence shown here is derived from an EMBL/GenBank/DDBJ whole genome shotgun (WGS) entry which is preliminary data.</text>
</comment>
<accession>A0A8K0VUG4</accession>
<evidence type="ECO:0008006" key="3">
    <source>
        <dbReference type="Google" id="ProtNLM"/>
    </source>
</evidence>
<name>A0A8K0VUG4_9PLEO</name>
<dbReference type="EMBL" id="JAGMVJ010000020">
    <property type="protein sequence ID" value="KAH7075141.1"/>
    <property type="molecule type" value="Genomic_DNA"/>
</dbReference>
<protein>
    <recommendedName>
        <fullName evidence="3">Fungal N-terminal domain-containing protein</fullName>
    </recommendedName>
</protein>
<dbReference type="Proteomes" id="UP000813461">
    <property type="component" value="Unassembled WGS sequence"/>
</dbReference>
<reference evidence="1" key="1">
    <citation type="journal article" date="2021" name="Nat. Commun.">
        <title>Genetic determinants of endophytism in the Arabidopsis root mycobiome.</title>
        <authorList>
            <person name="Mesny F."/>
            <person name="Miyauchi S."/>
            <person name="Thiergart T."/>
            <person name="Pickel B."/>
            <person name="Atanasova L."/>
            <person name="Karlsson M."/>
            <person name="Huettel B."/>
            <person name="Barry K.W."/>
            <person name="Haridas S."/>
            <person name="Chen C."/>
            <person name="Bauer D."/>
            <person name="Andreopoulos W."/>
            <person name="Pangilinan J."/>
            <person name="LaButti K."/>
            <person name="Riley R."/>
            <person name="Lipzen A."/>
            <person name="Clum A."/>
            <person name="Drula E."/>
            <person name="Henrissat B."/>
            <person name="Kohler A."/>
            <person name="Grigoriev I.V."/>
            <person name="Martin F.M."/>
            <person name="Hacquard S."/>
        </authorList>
    </citation>
    <scope>NUCLEOTIDE SEQUENCE</scope>
    <source>
        <strain evidence="1">MPI-SDFR-AT-0120</strain>
    </source>
</reference>
<organism evidence="1 2">
    <name type="scientific">Paraphoma chrysanthemicola</name>
    <dbReference type="NCBI Taxonomy" id="798071"/>
    <lineage>
        <taxon>Eukaryota</taxon>
        <taxon>Fungi</taxon>
        <taxon>Dikarya</taxon>
        <taxon>Ascomycota</taxon>
        <taxon>Pezizomycotina</taxon>
        <taxon>Dothideomycetes</taxon>
        <taxon>Pleosporomycetidae</taxon>
        <taxon>Pleosporales</taxon>
        <taxon>Pleosporineae</taxon>
        <taxon>Phaeosphaeriaceae</taxon>
        <taxon>Paraphoma</taxon>
    </lineage>
</organism>
<dbReference type="PANTHER" id="PTHR38886:SF1">
    <property type="entry name" value="NACHT-NTPASE AND P-LOOP NTPASES N-TERMINAL DOMAIN-CONTAINING PROTEIN"/>
    <property type="match status" value="1"/>
</dbReference>
<dbReference type="PANTHER" id="PTHR38886">
    <property type="entry name" value="SESA DOMAIN-CONTAINING PROTEIN"/>
    <property type="match status" value="1"/>
</dbReference>
<proteinExistence type="predicted"/>
<keyword evidence="2" id="KW-1185">Reference proteome</keyword>
<dbReference type="AlphaFoldDB" id="A0A8K0VUG4"/>
<dbReference type="OrthoDB" id="5404564at2759"/>
<sequence length="665" mass="73930">MPFAVSIGDAFLLAKLALRIAQAFTKGRKSAPAEFREVESQLYSLSAALDALRASRESDTSSPLLVDVSQLPRTTPPHHNDKQDIIIGMLGSCKATLDHLESIVEKYSILGTATDTDCPRLKRWSRDLKANWKKIAWTTEGGDLIALKNNLTIQTNSLNLVLGVVINSQANRLQDGMDHISTMLTDIHAWFAENLKNTAAVALVTTTSIPVDTHVAPLAELHFTLYEHSGLDSKLLCPRASLHGKSLGTFSSSSLKNSQLFNCGCAFPTGNPNNHKAVVEAYGLSPLSFPTRIAGNERSWLLYKVTNKATNQLVSLLIKGVSRDVMYDFEEFLLHSLSVVQARDMLRRSMSTGLVHVSSVETQFPKAHLLDIISDVPSAKQNISSAKFTSGNMKYIRDSIGSVQIMHYKSIGLRSILDNPALPQSMFEQDSSAEVVIVYRNRNSAEAGDVVRTILHLRWNSETKHSNVDSTVEVKNIDCTSFDAMDKPHPTTSVAVTFEFATREAASDFHKKLEATRMELFIIRLKFPQDNEKVMLRVQAQDVHTERMHISDAEITILQNTTTQRFRLVVQSRNGYSILSQDLKEDFFESLATHGRPKYNSTTYEVYVDGTGKRRVHKYPNGFTRLGFSEVKIDQLFAIGLASLGGARMLLDSEEPEPMQDVVPT</sequence>
<gene>
    <name evidence="1" type="ORF">FB567DRAFT_583528</name>
</gene>